<dbReference type="Proteomes" id="UP001333710">
    <property type="component" value="Chromosome"/>
</dbReference>
<gene>
    <name evidence="1" type="ORF">MACH26_05230</name>
</gene>
<evidence type="ECO:0000313" key="1">
    <source>
        <dbReference type="EMBL" id="BDX05002.1"/>
    </source>
</evidence>
<sequence>MSADSDSYMEKQLFSIPVKRSRDEVLNSALDKIKLFSSLEAQQMKALFKEERHKHPRRYCARS</sequence>
<evidence type="ECO:0000313" key="2">
    <source>
        <dbReference type="Proteomes" id="UP001333710"/>
    </source>
</evidence>
<name>A0AA48HK15_9ALTE</name>
<organism evidence="1 2">
    <name type="scientific">Planctobacterium marinum</name>
    <dbReference type="NCBI Taxonomy" id="1631968"/>
    <lineage>
        <taxon>Bacteria</taxon>
        <taxon>Pseudomonadati</taxon>
        <taxon>Pseudomonadota</taxon>
        <taxon>Gammaproteobacteria</taxon>
        <taxon>Alteromonadales</taxon>
        <taxon>Alteromonadaceae</taxon>
        <taxon>Planctobacterium</taxon>
    </lineage>
</organism>
<dbReference type="KEGG" id="pmaw:MACH26_05230"/>
<accession>A0AA48HK15</accession>
<reference evidence="1" key="1">
    <citation type="submission" date="2023-01" db="EMBL/GenBank/DDBJ databases">
        <title>Complete genome sequence of Planctobacterium marinum strain Dej080120_11.</title>
        <authorList>
            <person name="Ueki S."/>
            <person name="Maruyama F."/>
        </authorList>
    </citation>
    <scope>NUCLEOTIDE SEQUENCE</scope>
    <source>
        <strain evidence="1">Dej080120_11</strain>
    </source>
</reference>
<dbReference type="AlphaFoldDB" id="A0AA48HK15"/>
<proteinExistence type="predicted"/>
<protein>
    <submittedName>
        <fullName evidence="1">Uncharacterized protein</fullName>
    </submittedName>
</protein>
<dbReference type="EMBL" id="AP027272">
    <property type="protein sequence ID" value="BDX05002.1"/>
    <property type="molecule type" value="Genomic_DNA"/>
</dbReference>
<keyword evidence="2" id="KW-1185">Reference proteome</keyword>